<keyword evidence="1" id="KW-0677">Repeat</keyword>
<name>A0A7I8LE50_SPIIN</name>
<dbReference type="Gene3D" id="1.25.40.10">
    <property type="entry name" value="Tetratricopeptide repeat domain"/>
    <property type="match status" value="2"/>
</dbReference>
<gene>
    <name evidence="3" type="ORF">SI8410_14018252</name>
</gene>
<evidence type="ECO:0000256" key="1">
    <source>
        <dbReference type="ARBA" id="ARBA00022737"/>
    </source>
</evidence>
<reference evidence="3" key="1">
    <citation type="submission" date="2020-02" db="EMBL/GenBank/DDBJ databases">
        <authorList>
            <person name="Scholz U."/>
            <person name="Mascher M."/>
            <person name="Fiebig A."/>
        </authorList>
    </citation>
    <scope>NUCLEOTIDE SEQUENCE</scope>
</reference>
<evidence type="ECO:0000256" key="2">
    <source>
        <dbReference type="SAM" id="MobiDB-lite"/>
    </source>
</evidence>
<dbReference type="Pfam" id="PF01535">
    <property type="entry name" value="PPR"/>
    <property type="match status" value="1"/>
</dbReference>
<dbReference type="InterPro" id="IPR002885">
    <property type="entry name" value="PPR_rpt"/>
</dbReference>
<sequence length="350" mass="35813">MPQRNAAACSALAAYAQRRRWPEAVEMLLQHGGSWSSSAVAACLASSRTAVCNALIALYACRGELSSSEKVSGLAPGTSFTWNAMAASRAIAGDLDGELGLFSGMQAGGVNPDGYSFGALFNGCCRRSALRRGRRSSPTPPSGGLAHQPRVRGHAREGHRSWNAVISACASTRAPARPPPSSRPWWEQGPVERGQLRGAPRGFCPRGAAGEGPRLLAAMPVQHGVAAGVEHYTCVVDGLARAGRFEQALPVASDGAPWGALLGGCRMHGAVKLAEVEPGHAGGGVVGRCVHGGVPVGGCGAGAGGGGRGMSWVEAGGGEMHGAGIGLTGRERESTYKIEAIHISLLNNSL</sequence>
<accession>A0A7I8LE50</accession>
<dbReference type="OrthoDB" id="185373at2759"/>
<dbReference type="PANTHER" id="PTHR47925">
    <property type="entry name" value="OS01G0913400 PROTEIN-RELATED"/>
    <property type="match status" value="1"/>
</dbReference>
<dbReference type="EMBL" id="LR746277">
    <property type="protein sequence ID" value="CAA7407574.1"/>
    <property type="molecule type" value="Genomic_DNA"/>
</dbReference>
<evidence type="ECO:0000313" key="3">
    <source>
        <dbReference type="EMBL" id="CAA7407574.1"/>
    </source>
</evidence>
<feature type="region of interest" description="Disordered" evidence="2">
    <location>
        <begin position="131"/>
        <end position="157"/>
    </location>
</feature>
<dbReference type="AlphaFoldDB" id="A0A7I8LE50"/>
<protein>
    <submittedName>
        <fullName evidence="3">Uncharacterized protein</fullName>
    </submittedName>
</protein>
<organism evidence="3 4">
    <name type="scientific">Spirodela intermedia</name>
    <name type="common">Intermediate duckweed</name>
    <dbReference type="NCBI Taxonomy" id="51605"/>
    <lineage>
        <taxon>Eukaryota</taxon>
        <taxon>Viridiplantae</taxon>
        <taxon>Streptophyta</taxon>
        <taxon>Embryophyta</taxon>
        <taxon>Tracheophyta</taxon>
        <taxon>Spermatophyta</taxon>
        <taxon>Magnoliopsida</taxon>
        <taxon>Liliopsida</taxon>
        <taxon>Araceae</taxon>
        <taxon>Lemnoideae</taxon>
        <taxon>Spirodela</taxon>
    </lineage>
</organism>
<dbReference type="PANTHER" id="PTHR47925:SF145">
    <property type="entry name" value="DYW DOMAIN-CONTAINING PROTEIN"/>
    <property type="match status" value="1"/>
</dbReference>
<evidence type="ECO:0000313" key="4">
    <source>
        <dbReference type="Proteomes" id="UP000663760"/>
    </source>
</evidence>
<dbReference type="Proteomes" id="UP000663760">
    <property type="component" value="Chromosome 14"/>
</dbReference>
<dbReference type="InterPro" id="IPR011990">
    <property type="entry name" value="TPR-like_helical_dom_sf"/>
</dbReference>
<proteinExistence type="predicted"/>
<keyword evidence="4" id="KW-1185">Reference proteome</keyword>